<dbReference type="OMA" id="CANETLD"/>
<proteinExistence type="predicted"/>
<keyword evidence="2 5" id="KW-0863">Zinc-finger</keyword>
<dbReference type="Pfam" id="PF05485">
    <property type="entry name" value="THAP"/>
    <property type="match status" value="1"/>
</dbReference>
<dbReference type="GO" id="GO:0008270">
    <property type="term" value="F:zinc ion binding"/>
    <property type="evidence" value="ECO:0007669"/>
    <property type="project" value="UniProtKB-KW"/>
</dbReference>
<dbReference type="PANTHER" id="PTHR31751">
    <property type="entry name" value="SI:CH211-108C17.2-RELATED-RELATED"/>
    <property type="match status" value="1"/>
</dbReference>
<dbReference type="SMART" id="SM00692">
    <property type="entry name" value="DM3"/>
    <property type="match status" value="1"/>
</dbReference>
<feature type="region of interest" description="Disordered" evidence="6">
    <location>
        <begin position="212"/>
        <end position="250"/>
    </location>
</feature>
<dbReference type="RefSeq" id="XP_051271286.1">
    <property type="nucleotide sequence ID" value="XM_051415326.1"/>
</dbReference>
<keyword evidence="4 5" id="KW-0238">DNA-binding</keyword>
<reference evidence="8" key="2">
    <citation type="submission" date="2025-09" db="UniProtKB">
        <authorList>
            <consortium name="Ensembl"/>
        </authorList>
    </citation>
    <scope>IDENTIFICATION</scope>
</reference>
<evidence type="ECO:0000256" key="4">
    <source>
        <dbReference type="ARBA" id="ARBA00023125"/>
    </source>
</evidence>
<protein>
    <recommendedName>
        <fullName evidence="7">THAP-type domain-containing protein</fullName>
    </recommendedName>
</protein>
<feature type="domain" description="THAP-type" evidence="7">
    <location>
        <begin position="47"/>
        <end position="134"/>
    </location>
</feature>
<dbReference type="AlphaFoldDB" id="A0A8P4FW30"/>
<gene>
    <name evidence="8" type="primary">LOC127371993</name>
</gene>
<dbReference type="InterPro" id="IPR006612">
    <property type="entry name" value="THAP_Znf"/>
</dbReference>
<evidence type="ECO:0000259" key="7">
    <source>
        <dbReference type="PROSITE" id="PS50950"/>
    </source>
</evidence>
<keyword evidence="3" id="KW-0862">Zinc</keyword>
<reference evidence="8" key="1">
    <citation type="submission" date="2025-08" db="UniProtKB">
        <authorList>
            <consortium name="Ensembl"/>
        </authorList>
    </citation>
    <scope>IDENTIFICATION</scope>
</reference>
<evidence type="ECO:0000256" key="1">
    <source>
        <dbReference type="ARBA" id="ARBA00022723"/>
    </source>
</evidence>
<dbReference type="PANTHER" id="PTHR31751:SF44">
    <property type="entry name" value="SI:CH211-211K8.4-RELATED"/>
    <property type="match status" value="1"/>
</dbReference>
<accession>A0A8P4FW30</accession>
<dbReference type="GO" id="GO:0003677">
    <property type="term" value="F:DNA binding"/>
    <property type="evidence" value="ECO:0007669"/>
    <property type="project" value="UniProtKB-UniRule"/>
</dbReference>
<dbReference type="Ensembl" id="ENSDLAT00005068518.1">
    <property type="protein sequence ID" value="ENSDLAP00005063481.1"/>
    <property type="gene ID" value="ENSDLAG00005030430.1"/>
</dbReference>
<name>A0A8P4FW30_DICLA</name>
<dbReference type="Proteomes" id="UP000694389">
    <property type="component" value="Unassembled WGS sequence"/>
</dbReference>
<evidence type="ECO:0000256" key="6">
    <source>
        <dbReference type="SAM" id="MobiDB-lite"/>
    </source>
</evidence>
<dbReference type="OrthoDB" id="5814287at2759"/>
<dbReference type="SMART" id="SM00980">
    <property type="entry name" value="THAP"/>
    <property type="match status" value="1"/>
</dbReference>
<dbReference type="GeneID" id="127371993"/>
<organism evidence="8 9">
    <name type="scientific">Dicentrarchus labrax</name>
    <name type="common">European seabass</name>
    <name type="synonym">Morone labrax</name>
    <dbReference type="NCBI Taxonomy" id="13489"/>
    <lineage>
        <taxon>Eukaryota</taxon>
        <taxon>Metazoa</taxon>
        <taxon>Chordata</taxon>
        <taxon>Craniata</taxon>
        <taxon>Vertebrata</taxon>
        <taxon>Euteleostomi</taxon>
        <taxon>Actinopterygii</taxon>
        <taxon>Neopterygii</taxon>
        <taxon>Teleostei</taxon>
        <taxon>Neoteleostei</taxon>
        <taxon>Acanthomorphata</taxon>
        <taxon>Eupercaria</taxon>
        <taxon>Moronidae</taxon>
        <taxon>Dicentrarchus</taxon>
    </lineage>
</organism>
<sequence length="747" mass="84737">MQFVTKPAALISIFQPFTCLLPPTSAYSALSVRAPPLSLRARERADMHQGRQHKCSVLGCTEQHKAVHTIPVSEEIRVQWINFIYNGNVPARVGKKLLVCANHFTSDCFKNLGQYSTGLAQKLLLIEGAVPTIRCKTTDTETASTSGLLDRVHHVACQTDPPTTRSFGTQLSMKTLQPHFRSTGTQKTVSCTDVGVGTSALLPFLTSTPIKRPSKRRRLELEEEEEENPLEGSSVDVEEPHDSTYDPADSATTLTESADVTMESSTPVHKTPTYIVYENCLMELFQVCPVCQRECDMQKRRLGTFLSVEQRCPHCEFYRKWNSQPLVGSTPAGNLQLSTAVYATGASFFKLEKIFRAMQLKMFQYDSFRRHARMYIEPAIVHRWKTAQTAMLEQLSQLQNVVLGGDLRADSPGHCAKFGSYTMMDMRSNTVIDLQLVQSNEVGGSYHMEKEGLKRSLALLEERGVTIDSIVTDRHPQIQKFLREADVTHYYDVWHMEKGLSKKLSKISQNKECEKLKKWLQSIKNHIYWTAASSTSVPERTAKWMSILNHVRDIHNHEDPVFPQCLHPTCTSRDKSKWLTTGTPAFCRLEKVLSNKRVLKDVGKLSPHYQTSSLESFHSVILRFAPKNVVFPFLGMLCRLYLAALHFNENADRPQATTSAGEPLFRLHFPKWKKGECTAKPVKEQPTFHYVDEILDLVFEKVFLDPGPYTDEVLKISIPEDLTAQFERPDKKEVIDRYVTRFSQGPV</sequence>
<evidence type="ECO:0000256" key="3">
    <source>
        <dbReference type="ARBA" id="ARBA00022833"/>
    </source>
</evidence>
<keyword evidence="9" id="KW-1185">Reference proteome</keyword>
<evidence type="ECO:0000313" key="9">
    <source>
        <dbReference type="Proteomes" id="UP000694389"/>
    </source>
</evidence>
<dbReference type="PROSITE" id="PS50950">
    <property type="entry name" value="ZF_THAP"/>
    <property type="match status" value="1"/>
</dbReference>
<dbReference type="SUPFAM" id="SSF57716">
    <property type="entry name" value="Glucocorticoid receptor-like (DNA-binding domain)"/>
    <property type="match status" value="1"/>
</dbReference>
<dbReference type="GeneTree" id="ENSGT00940000163969"/>
<keyword evidence="1" id="KW-0479">Metal-binding</keyword>
<evidence type="ECO:0000256" key="5">
    <source>
        <dbReference type="PROSITE-ProRule" id="PRU00309"/>
    </source>
</evidence>
<evidence type="ECO:0000313" key="8">
    <source>
        <dbReference type="Ensembl" id="ENSDLAP00005063481.1"/>
    </source>
</evidence>
<evidence type="ECO:0000256" key="2">
    <source>
        <dbReference type="ARBA" id="ARBA00022771"/>
    </source>
</evidence>